<sequence>MTPQEEAKALVRLLWRAESESASPRRGPKQRFTVDEVVTEAVALADADGLAAVTVRTLARRIGIGAMSVYTYVPTRDVLVALMVDAVAVDRGVPAPGATVRQSLAATARDLRAEYLEHPWLLEVSQWRDTLGPGRLRRYEAQLAAVDELPVDDVERDALITLVESFAAGSARAAVGARVASTGAMTDRQWWDVVGPELAAVMPDGRFPLASRVGTAVGERYGAPGSGIDGFEMGLAVLLDGIEGRIRR</sequence>
<dbReference type="Gene3D" id="1.10.10.60">
    <property type="entry name" value="Homeodomain-like"/>
    <property type="match status" value="1"/>
</dbReference>
<reference evidence="5" key="1">
    <citation type="submission" date="2023-06" db="EMBL/GenBank/DDBJ databases">
        <title>Gordonia sp. nov. and Pseudochrobactrum sp. nov., two species isolated from the burying beetle Nicrophorus vespilloides.</title>
        <authorList>
            <person name="Poehlein A."/>
            <person name="Guzman J."/>
            <person name="Daniel R."/>
            <person name="Vilcinskas A."/>
        </authorList>
    </citation>
    <scope>NUCLEOTIDE SEQUENCE</scope>
    <source>
        <strain evidence="5">MP11Mi</strain>
    </source>
</reference>
<dbReference type="AlphaFoldDB" id="A0AA97GXL3"/>
<dbReference type="PANTHER" id="PTHR30055:SF151">
    <property type="entry name" value="TRANSCRIPTIONAL REGULATORY PROTEIN"/>
    <property type="match status" value="1"/>
</dbReference>
<evidence type="ECO:0000259" key="4">
    <source>
        <dbReference type="Pfam" id="PF02909"/>
    </source>
</evidence>
<dbReference type="GO" id="GO:0003700">
    <property type="term" value="F:DNA-binding transcription factor activity"/>
    <property type="evidence" value="ECO:0007669"/>
    <property type="project" value="TreeGrafter"/>
</dbReference>
<dbReference type="RefSeq" id="WP_420039630.1">
    <property type="nucleotide sequence ID" value="NZ_CP128986.1"/>
</dbReference>
<evidence type="ECO:0000313" key="5">
    <source>
        <dbReference type="EMBL" id="WOC13843.1"/>
    </source>
</evidence>
<keyword evidence="1" id="KW-0805">Transcription regulation</keyword>
<dbReference type="SUPFAM" id="SSF46689">
    <property type="entry name" value="Homeodomain-like"/>
    <property type="match status" value="1"/>
</dbReference>
<proteinExistence type="predicted"/>
<keyword evidence="2" id="KW-0238">DNA-binding</keyword>
<dbReference type="InterPro" id="IPR036271">
    <property type="entry name" value="Tet_transcr_reg_TetR-rel_C_sf"/>
</dbReference>
<keyword evidence="3" id="KW-0804">Transcription</keyword>
<feature type="domain" description="Tetracycline repressor TetR C-terminal" evidence="4">
    <location>
        <begin position="94"/>
        <end position="244"/>
    </location>
</feature>
<protein>
    <recommendedName>
        <fullName evidence="4">Tetracycline repressor TetR C-terminal domain-containing protein</fullName>
    </recommendedName>
</protein>
<dbReference type="GO" id="GO:0045892">
    <property type="term" value="P:negative regulation of DNA-templated transcription"/>
    <property type="evidence" value="ECO:0007669"/>
    <property type="project" value="InterPro"/>
</dbReference>
<dbReference type="Gene3D" id="1.10.357.10">
    <property type="entry name" value="Tetracycline Repressor, domain 2"/>
    <property type="match status" value="1"/>
</dbReference>
<dbReference type="Pfam" id="PF02909">
    <property type="entry name" value="TetR_C_1"/>
    <property type="match status" value="1"/>
</dbReference>
<organism evidence="5">
    <name type="scientific">Gordonia sp. MP11Mi</name>
    <dbReference type="NCBI Taxonomy" id="3022769"/>
    <lineage>
        <taxon>Bacteria</taxon>
        <taxon>Bacillati</taxon>
        <taxon>Actinomycetota</taxon>
        <taxon>Actinomycetes</taxon>
        <taxon>Mycobacteriales</taxon>
        <taxon>Gordoniaceae</taxon>
        <taxon>Gordonia</taxon>
    </lineage>
</organism>
<dbReference type="InterPro" id="IPR050109">
    <property type="entry name" value="HTH-type_TetR-like_transc_reg"/>
</dbReference>
<evidence type="ECO:0000256" key="3">
    <source>
        <dbReference type="ARBA" id="ARBA00023163"/>
    </source>
</evidence>
<gene>
    <name evidence="5" type="ORF">MP11Mi_29510</name>
</gene>
<dbReference type="GO" id="GO:0000976">
    <property type="term" value="F:transcription cis-regulatory region binding"/>
    <property type="evidence" value="ECO:0007669"/>
    <property type="project" value="TreeGrafter"/>
</dbReference>
<evidence type="ECO:0000256" key="2">
    <source>
        <dbReference type="ARBA" id="ARBA00023125"/>
    </source>
</evidence>
<accession>A0AA97GXL3</accession>
<dbReference type="InterPro" id="IPR009057">
    <property type="entry name" value="Homeodomain-like_sf"/>
</dbReference>
<dbReference type="PANTHER" id="PTHR30055">
    <property type="entry name" value="HTH-TYPE TRANSCRIPTIONAL REGULATOR RUTR"/>
    <property type="match status" value="1"/>
</dbReference>
<dbReference type="InterPro" id="IPR004111">
    <property type="entry name" value="Repressor_TetR_C"/>
</dbReference>
<dbReference type="SUPFAM" id="SSF48498">
    <property type="entry name" value="Tetracyclin repressor-like, C-terminal domain"/>
    <property type="match status" value="1"/>
</dbReference>
<dbReference type="EMBL" id="CP128986">
    <property type="protein sequence ID" value="WOC13843.1"/>
    <property type="molecule type" value="Genomic_DNA"/>
</dbReference>
<name>A0AA97GXL3_9ACTN</name>
<evidence type="ECO:0000256" key="1">
    <source>
        <dbReference type="ARBA" id="ARBA00023015"/>
    </source>
</evidence>